<evidence type="ECO:0000256" key="2">
    <source>
        <dbReference type="SAM" id="SignalP"/>
    </source>
</evidence>
<feature type="compositionally biased region" description="Basic and acidic residues" evidence="1">
    <location>
        <begin position="142"/>
        <end position="153"/>
    </location>
</feature>
<evidence type="ECO:0000313" key="5">
    <source>
        <dbReference type="Proteomes" id="UP000000763"/>
    </source>
</evidence>
<reference evidence="4" key="1">
    <citation type="submission" date="2002-07" db="EMBL/GenBank/DDBJ databases">
        <title>Oryza sativa nipponbare(GA3) genomic DNA, chromosome 8, PAC clone:P0571B09.</title>
        <authorList>
            <person name="Sasaki T."/>
            <person name="Matsumoto T."/>
            <person name="Katayose Y."/>
        </authorList>
    </citation>
    <scope>NUCLEOTIDE SEQUENCE</scope>
</reference>
<keyword evidence="2" id="KW-0732">Signal</keyword>
<name>Q84UK9_ORYSJ</name>
<dbReference type="EMBL" id="AP005506">
    <property type="protein sequence ID" value="BAC66776.1"/>
    <property type="molecule type" value="Genomic_DNA"/>
</dbReference>
<reference evidence="5" key="4">
    <citation type="journal article" date="2008" name="Nucleic Acids Res.">
        <title>The rice annotation project database (RAP-DB): 2008 update.</title>
        <authorList>
            <consortium name="The rice annotation project (RAP)"/>
        </authorList>
    </citation>
    <scope>GENOME REANNOTATION</scope>
    <source>
        <strain evidence="5">cv. Nipponbare</strain>
    </source>
</reference>
<proteinExistence type="predicted"/>
<feature type="compositionally biased region" description="Pro residues" evidence="1">
    <location>
        <begin position="226"/>
        <end position="241"/>
    </location>
</feature>
<dbReference type="AlphaFoldDB" id="Q84UK9"/>
<accession>Q84UK9</accession>
<organism evidence="3 5">
    <name type="scientific">Oryza sativa subsp. japonica</name>
    <name type="common">Rice</name>
    <dbReference type="NCBI Taxonomy" id="39947"/>
    <lineage>
        <taxon>Eukaryota</taxon>
        <taxon>Viridiplantae</taxon>
        <taxon>Streptophyta</taxon>
        <taxon>Embryophyta</taxon>
        <taxon>Tracheophyta</taxon>
        <taxon>Spermatophyta</taxon>
        <taxon>Magnoliopsida</taxon>
        <taxon>Liliopsida</taxon>
        <taxon>Poales</taxon>
        <taxon>Poaceae</taxon>
        <taxon>BOP clade</taxon>
        <taxon>Oryzoideae</taxon>
        <taxon>Oryzeae</taxon>
        <taxon>Oryzinae</taxon>
        <taxon>Oryza</taxon>
        <taxon>Oryza sativa</taxon>
    </lineage>
</organism>
<dbReference type="Proteomes" id="UP000000763">
    <property type="component" value="Chromosome 8"/>
</dbReference>
<evidence type="ECO:0000256" key="1">
    <source>
        <dbReference type="SAM" id="MobiDB-lite"/>
    </source>
</evidence>
<evidence type="ECO:0000313" key="4">
    <source>
        <dbReference type="EMBL" id="BAD33537.1"/>
    </source>
</evidence>
<reference evidence="5" key="3">
    <citation type="journal article" date="2005" name="Nature">
        <title>The map-based sequence of the rice genome.</title>
        <authorList>
            <consortium name="International rice genome sequencing project (IRGSP)"/>
            <person name="Matsumoto T."/>
            <person name="Wu J."/>
            <person name="Kanamori H."/>
            <person name="Katayose Y."/>
            <person name="Fujisawa M."/>
            <person name="Namiki N."/>
            <person name="Mizuno H."/>
            <person name="Yamamoto K."/>
            <person name="Antonio B.A."/>
            <person name="Baba T."/>
            <person name="Sakata K."/>
            <person name="Nagamura Y."/>
            <person name="Aoki H."/>
            <person name="Arikawa K."/>
            <person name="Arita K."/>
            <person name="Bito T."/>
            <person name="Chiden Y."/>
            <person name="Fujitsuka N."/>
            <person name="Fukunaka R."/>
            <person name="Hamada M."/>
            <person name="Harada C."/>
            <person name="Hayashi A."/>
            <person name="Hijishita S."/>
            <person name="Honda M."/>
            <person name="Hosokawa S."/>
            <person name="Ichikawa Y."/>
            <person name="Idonuma A."/>
            <person name="Iijima M."/>
            <person name="Ikeda M."/>
            <person name="Ikeno M."/>
            <person name="Ito K."/>
            <person name="Ito S."/>
            <person name="Ito T."/>
            <person name="Ito Y."/>
            <person name="Ito Y."/>
            <person name="Iwabuchi A."/>
            <person name="Kamiya K."/>
            <person name="Karasawa W."/>
            <person name="Kurita K."/>
            <person name="Katagiri S."/>
            <person name="Kikuta A."/>
            <person name="Kobayashi H."/>
            <person name="Kobayashi N."/>
            <person name="Machita K."/>
            <person name="Maehara T."/>
            <person name="Masukawa M."/>
            <person name="Mizubayashi T."/>
            <person name="Mukai Y."/>
            <person name="Nagasaki H."/>
            <person name="Nagata Y."/>
            <person name="Naito S."/>
            <person name="Nakashima M."/>
            <person name="Nakama Y."/>
            <person name="Nakamichi Y."/>
            <person name="Nakamura M."/>
            <person name="Meguro A."/>
            <person name="Negishi M."/>
            <person name="Ohta I."/>
            <person name="Ohta T."/>
            <person name="Okamoto M."/>
            <person name="Ono N."/>
            <person name="Saji S."/>
            <person name="Sakaguchi M."/>
            <person name="Sakai K."/>
            <person name="Shibata M."/>
            <person name="Shimokawa T."/>
            <person name="Song J."/>
            <person name="Takazaki Y."/>
            <person name="Terasawa K."/>
            <person name="Tsugane M."/>
            <person name="Tsuji K."/>
            <person name="Ueda S."/>
            <person name="Waki K."/>
            <person name="Yamagata H."/>
            <person name="Yamamoto M."/>
            <person name="Yamamoto S."/>
            <person name="Yamane H."/>
            <person name="Yoshiki S."/>
            <person name="Yoshihara R."/>
            <person name="Yukawa K."/>
            <person name="Zhong H."/>
            <person name="Yano M."/>
            <person name="Yuan Q."/>
            <person name="Ouyang S."/>
            <person name="Liu J."/>
            <person name="Jones K.M."/>
            <person name="Gansberger K."/>
            <person name="Moffat K."/>
            <person name="Hill J."/>
            <person name="Bera J."/>
            <person name="Fadrosh D."/>
            <person name="Jin S."/>
            <person name="Johri S."/>
            <person name="Kim M."/>
            <person name="Overton L."/>
            <person name="Reardon M."/>
            <person name="Tsitrin T."/>
            <person name="Vuong H."/>
            <person name="Weaver B."/>
            <person name="Ciecko A."/>
            <person name="Tallon L."/>
            <person name="Jackson J."/>
            <person name="Pai G."/>
            <person name="Aken S.V."/>
            <person name="Utterback T."/>
            <person name="Reidmuller S."/>
            <person name="Feldblyum T."/>
            <person name="Hsiao J."/>
            <person name="Zismann V."/>
            <person name="Iobst S."/>
            <person name="de Vazeille A.R."/>
            <person name="Buell C.R."/>
            <person name="Ying K."/>
            <person name="Li Y."/>
            <person name="Lu T."/>
            <person name="Huang Y."/>
            <person name="Zhao Q."/>
            <person name="Feng Q."/>
            <person name="Zhang L."/>
            <person name="Zhu J."/>
            <person name="Weng Q."/>
            <person name="Mu J."/>
            <person name="Lu Y."/>
            <person name="Fan D."/>
            <person name="Liu Y."/>
            <person name="Guan J."/>
            <person name="Zhang Y."/>
            <person name="Yu S."/>
            <person name="Liu X."/>
            <person name="Zhang Y."/>
            <person name="Hong G."/>
            <person name="Han B."/>
            <person name="Choisne N."/>
            <person name="Demange N."/>
            <person name="Orjeda G."/>
            <person name="Samain S."/>
            <person name="Cattolico L."/>
            <person name="Pelletier E."/>
            <person name="Couloux A."/>
            <person name="Segurens B."/>
            <person name="Wincker P."/>
            <person name="D'Hont A."/>
            <person name="Scarpelli C."/>
            <person name="Weissenbach J."/>
            <person name="Salanoubat M."/>
            <person name="Quetier F."/>
            <person name="Yu Y."/>
            <person name="Kim H.R."/>
            <person name="Rambo T."/>
            <person name="Currie J."/>
            <person name="Collura K."/>
            <person name="Luo M."/>
            <person name="Yang T."/>
            <person name="Ammiraju J.S.S."/>
            <person name="Engler F."/>
            <person name="Soderlund C."/>
            <person name="Wing R.A."/>
            <person name="Palmer L.E."/>
            <person name="de la Bastide M."/>
            <person name="Spiegel L."/>
            <person name="Nascimento L."/>
            <person name="Zutavern T."/>
            <person name="O'Shaughnessy A."/>
            <person name="Dike S."/>
            <person name="Dedhia N."/>
            <person name="Preston R."/>
            <person name="Balija V."/>
            <person name="McCombie W.R."/>
            <person name="Chow T."/>
            <person name="Chen H."/>
            <person name="Chung M."/>
            <person name="Chen C."/>
            <person name="Shaw J."/>
            <person name="Wu H."/>
            <person name="Hsiao K."/>
            <person name="Chao Y."/>
            <person name="Chu M."/>
            <person name="Cheng C."/>
            <person name="Hour A."/>
            <person name="Lee P."/>
            <person name="Lin S."/>
            <person name="Lin Y."/>
            <person name="Liou J."/>
            <person name="Liu S."/>
            <person name="Hsing Y."/>
            <person name="Raghuvanshi S."/>
            <person name="Mohanty A."/>
            <person name="Bharti A.K."/>
            <person name="Gaur A."/>
            <person name="Gupta V."/>
            <person name="Kumar D."/>
            <person name="Ravi V."/>
            <person name="Vij S."/>
            <person name="Kapur A."/>
            <person name="Khurana P."/>
            <person name="Khurana P."/>
            <person name="Khurana J.P."/>
            <person name="Tyagi A.K."/>
            <person name="Gaikwad K."/>
            <person name="Singh A."/>
            <person name="Dalal V."/>
            <person name="Srivastava S."/>
            <person name="Dixit A."/>
            <person name="Pal A.K."/>
            <person name="Ghazi I.A."/>
            <person name="Yadav M."/>
            <person name="Pandit A."/>
            <person name="Bhargava A."/>
            <person name="Sureshbabu K."/>
            <person name="Batra K."/>
            <person name="Sharma T.R."/>
            <person name="Mohapatra T."/>
            <person name="Singh N.K."/>
            <person name="Messing J."/>
            <person name="Nelson A.B."/>
            <person name="Fuks G."/>
            <person name="Kavchok S."/>
            <person name="Keizer G."/>
            <person name="Linton E."/>
            <person name="Llaca V."/>
            <person name="Song R."/>
            <person name="Tanyolac B."/>
            <person name="Young S."/>
            <person name="Ho-Il K."/>
            <person name="Hahn J.H."/>
            <person name="Sangsakoo G."/>
            <person name="Vanavichit A."/>
            <person name="de Mattos Luiz.A.T."/>
            <person name="Zimmer P.D."/>
            <person name="Malone G."/>
            <person name="Dellagostin O."/>
            <person name="de Oliveira A.C."/>
            <person name="Bevan M."/>
            <person name="Bancroft I."/>
            <person name="Minx P."/>
            <person name="Cordum H."/>
            <person name="Wilson R."/>
            <person name="Cheng Z."/>
            <person name="Jin W."/>
            <person name="Jiang J."/>
            <person name="Leong S.A."/>
            <person name="Iwama H."/>
            <person name="Gojobori T."/>
            <person name="Itoh T."/>
            <person name="Niimura Y."/>
            <person name="Fujii Y."/>
            <person name="Habara T."/>
            <person name="Sakai H."/>
            <person name="Sato Y."/>
            <person name="Wilson G."/>
            <person name="Kumar K."/>
            <person name="McCouch S."/>
            <person name="Juretic N."/>
            <person name="Hoen D."/>
            <person name="Wright S."/>
            <person name="Bruskiewich R."/>
            <person name="Bureau T."/>
            <person name="Miyao A."/>
            <person name="Hirochika H."/>
            <person name="Nishikawa T."/>
            <person name="Kadowaki K."/>
            <person name="Sugiura M."/>
            <person name="Burr B."/>
            <person name="Sasaki T."/>
        </authorList>
    </citation>
    <scope>NUCLEOTIDE SEQUENCE [LARGE SCALE GENOMIC DNA]</scope>
    <source>
        <strain evidence="5">cv. Nipponbare</strain>
    </source>
</reference>
<protein>
    <submittedName>
        <fullName evidence="3">Uncharacterized protein</fullName>
    </submittedName>
</protein>
<feature type="compositionally biased region" description="Basic and acidic residues" evidence="1">
    <location>
        <begin position="263"/>
        <end position="281"/>
    </location>
</feature>
<feature type="signal peptide" evidence="2">
    <location>
        <begin position="1"/>
        <end position="28"/>
    </location>
</feature>
<reference evidence="3" key="2">
    <citation type="submission" date="2002-07" db="EMBL/GenBank/DDBJ databases">
        <title>Oryza sativa nipponbare(GA3) genomic DNA, chromosome 8, PAC clone:P0665F09.</title>
        <authorList>
            <person name="Sasaki T."/>
            <person name="Matsumoto T."/>
            <person name="Katayose Y."/>
        </authorList>
    </citation>
    <scope>NUCLEOTIDE SEQUENCE</scope>
</reference>
<feature type="region of interest" description="Disordered" evidence="1">
    <location>
        <begin position="218"/>
        <end position="281"/>
    </location>
</feature>
<dbReference type="EMBL" id="AP005526">
    <property type="protein sequence ID" value="BAD33537.1"/>
    <property type="molecule type" value="Genomic_DNA"/>
</dbReference>
<evidence type="ECO:0000313" key="3">
    <source>
        <dbReference type="EMBL" id="BAC66776.1"/>
    </source>
</evidence>
<feature type="region of interest" description="Disordered" evidence="1">
    <location>
        <begin position="133"/>
        <end position="155"/>
    </location>
</feature>
<sequence>MRGKAPSAVCCCFPFAVLAAVCVPAALCVPDNGVRQDRGRGEEHVRRGREWCGVCGAGEAAAAVGEHSCGEVASAGESCAASTGELWRSGGGGVRARLRMGRAGADDSVPLSLVIVDDSTPLGLVVVDDSAPLAENTSPAANHDREASPAPRERRMHNHLQLASRRFAACVIPSPCRLHLHLAGILRNPPPPPLPRPGPSSHQVGRCRVAASFPRMPTARPHRLLPAPPYSTTPPRRPPPSLCRLPSHGRAPRRTSLCHARARAHEEEKGIGECEKREKRY</sequence>
<feature type="chain" id="PRO_5010145485" evidence="2">
    <location>
        <begin position="29"/>
        <end position="281"/>
    </location>
</feature>
<gene>
    <name evidence="3" type="primary">P0665F09.139</name>
    <name evidence="4" type="synonym">P0571B09.125</name>
</gene>